<keyword evidence="3" id="KW-1185">Reference proteome</keyword>
<dbReference type="InterPro" id="IPR010998">
    <property type="entry name" value="Integrase_recombinase_N"/>
</dbReference>
<proteinExistence type="predicted"/>
<dbReference type="AlphaFoldDB" id="A0A9D4JUL8"/>
<gene>
    <name evidence="2" type="ORF">DPMN_122571</name>
</gene>
<dbReference type="PANTHER" id="PTHR33066:SF2">
    <property type="entry name" value="FILAGGRIN-2-LIKE"/>
    <property type="match status" value="1"/>
</dbReference>
<reference evidence="2" key="1">
    <citation type="journal article" date="2019" name="bioRxiv">
        <title>The Genome of the Zebra Mussel, Dreissena polymorpha: A Resource for Invasive Species Research.</title>
        <authorList>
            <person name="McCartney M.A."/>
            <person name="Auch B."/>
            <person name="Kono T."/>
            <person name="Mallez S."/>
            <person name="Zhang Y."/>
            <person name="Obille A."/>
            <person name="Becker A."/>
            <person name="Abrahante J.E."/>
            <person name="Garbe J."/>
            <person name="Badalamenti J.P."/>
            <person name="Herman A."/>
            <person name="Mangelson H."/>
            <person name="Liachko I."/>
            <person name="Sullivan S."/>
            <person name="Sone E.D."/>
            <person name="Koren S."/>
            <person name="Silverstein K.A.T."/>
            <person name="Beckman K.B."/>
            <person name="Gohl D.M."/>
        </authorList>
    </citation>
    <scope>NUCLEOTIDE SEQUENCE</scope>
    <source>
        <strain evidence="2">Duluth1</strain>
        <tissue evidence="2">Whole animal</tissue>
    </source>
</reference>
<accession>A0A9D4JUL8</accession>
<dbReference type="EMBL" id="JAIWYP010000005">
    <property type="protein sequence ID" value="KAH3820822.1"/>
    <property type="molecule type" value="Genomic_DNA"/>
</dbReference>
<dbReference type="Gene3D" id="1.10.150.130">
    <property type="match status" value="1"/>
</dbReference>
<dbReference type="Proteomes" id="UP000828390">
    <property type="component" value="Unassembled WGS sequence"/>
</dbReference>
<evidence type="ECO:0000256" key="1">
    <source>
        <dbReference type="ARBA" id="ARBA00023125"/>
    </source>
</evidence>
<evidence type="ECO:0000313" key="2">
    <source>
        <dbReference type="EMBL" id="KAH3820822.1"/>
    </source>
</evidence>
<reference evidence="2" key="2">
    <citation type="submission" date="2020-11" db="EMBL/GenBank/DDBJ databases">
        <authorList>
            <person name="McCartney M.A."/>
            <person name="Auch B."/>
            <person name="Kono T."/>
            <person name="Mallez S."/>
            <person name="Becker A."/>
            <person name="Gohl D.M."/>
            <person name="Silverstein K.A.T."/>
            <person name="Koren S."/>
            <person name="Bechman K.B."/>
            <person name="Herman A."/>
            <person name="Abrahante J.E."/>
            <person name="Garbe J."/>
        </authorList>
    </citation>
    <scope>NUCLEOTIDE SEQUENCE</scope>
    <source>
        <strain evidence="2">Duluth1</strain>
        <tissue evidence="2">Whole animal</tissue>
    </source>
</reference>
<protein>
    <submittedName>
        <fullName evidence="2">Uncharacterized protein</fullName>
    </submittedName>
</protein>
<organism evidence="2 3">
    <name type="scientific">Dreissena polymorpha</name>
    <name type="common">Zebra mussel</name>
    <name type="synonym">Mytilus polymorpha</name>
    <dbReference type="NCBI Taxonomy" id="45954"/>
    <lineage>
        <taxon>Eukaryota</taxon>
        <taxon>Metazoa</taxon>
        <taxon>Spiralia</taxon>
        <taxon>Lophotrochozoa</taxon>
        <taxon>Mollusca</taxon>
        <taxon>Bivalvia</taxon>
        <taxon>Autobranchia</taxon>
        <taxon>Heteroconchia</taxon>
        <taxon>Euheterodonta</taxon>
        <taxon>Imparidentia</taxon>
        <taxon>Neoheterodontei</taxon>
        <taxon>Myida</taxon>
        <taxon>Dreissenoidea</taxon>
        <taxon>Dreissenidae</taxon>
        <taxon>Dreissena</taxon>
    </lineage>
</organism>
<dbReference type="GO" id="GO:0003677">
    <property type="term" value="F:DNA binding"/>
    <property type="evidence" value="ECO:0007669"/>
    <property type="project" value="UniProtKB-KW"/>
</dbReference>
<comment type="caution">
    <text evidence="2">The sequence shown here is derived from an EMBL/GenBank/DDBJ whole genome shotgun (WGS) entry which is preliminary data.</text>
</comment>
<dbReference type="SUPFAM" id="SSF47823">
    <property type="entry name" value="lambda integrase-like, N-terminal domain"/>
    <property type="match status" value="1"/>
</dbReference>
<evidence type="ECO:0000313" key="3">
    <source>
        <dbReference type="Proteomes" id="UP000828390"/>
    </source>
</evidence>
<dbReference type="PANTHER" id="PTHR33066">
    <property type="entry name" value="INTEGRASE_SAM-LIKE_N DOMAIN-CONTAINING PROTEIN"/>
    <property type="match status" value="1"/>
</dbReference>
<keyword evidence="1" id="KW-0238">DNA-binding</keyword>
<sequence>MGFVPISYNSSRIPLSQRFPELSSRFCAVGTSVPSSSSALPLSVLEMVSGQSVYKDSNLSRISTSSSMVARRGQSLGRSTPSSSATFFIPNYGCKQGRVGCSSGTTQSDNFRVVVSSGVTATYQQSRNASSFSSSISFPVTSSRLVCDGVNRQHVSCDLHQGTGGNIFSLPVFGNQGITCSLQDTQYFSSGQIYSRSPQCPGGWVVSQTPLTTIRVDTSSRSDHSDLSHFRLSSGRPICDQTQPQASTVCESSVRSISVGSRCAFVRLGPTGRLRLIPTHSDSPSIGENQGEWVSHTPDCSLVAQESFVQRSSQSPVRLSQETPLQVRSSVSKRQTTCRSSNVPLTRFAIIRKSLQKKRFSVRASTLVASARRKSTRAVYDARWKLFSNWCIRGKIDPLNSSARRVADFLIYRRFPRTARSVLPPKFKLKSWCALYIDTSLSWLLNW</sequence>
<name>A0A9D4JUL8_DREPO</name>